<evidence type="ECO:0000313" key="1">
    <source>
        <dbReference type="EMBL" id="EGO65091.1"/>
    </source>
</evidence>
<dbReference type="OrthoDB" id="2650917at2"/>
<dbReference type="RefSeq" id="WP_004093253.1">
    <property type="nucleotide sequence ID" value="NZ_AFGF01000035.1"/>
</dbReference>
<organism evidence="1 2">
    <name type="scientific">Acetonema longum DSM 6540</name>
    <dbReference type="NCBI Taxonomy" id="1009370"/>
    <lineage>
        <taxon>Bacteria</taxon>
        <taxon>Bacillati</taxon>
        <taxon>Bacillota</taxon>
        <taxon>Negativicutes</taxon>
        <taxon>Acetonemataceae</taxon>
        <taxon>Acetonema</taxon>
    </lineage>
</organism>
<protein>
    <submittedName>
        <fullName evidence="1">Uncharacterized protein</fullName>
    </submittedName>
</protein>
<reference evidence="1 2" key="1">
    <citation type="journal article" date="2011" name="EMBO J.">
        <title>Structural diversity of bacterial flagellar motors.</title>
        <authorList>
            <person name="Chen S."/>
            <person name="Beeby M."/>
            <person name="Murphy G.E."/>
            <person name="Leadbetter J.R."/>
            <person name="Hendrixson D.R."/>
            <person name="Briegel A."/>
            <person name="Li Z."/>
            <person name="Shi J."/>
            <person name="Tocheva E.I."/>
            <person name="Muller A."/>
            <person name="Dobro M.J."/>
            <person name="Jensen G.J."/>
        </authorList>
    </citation>
    <scope>NUCLEOTIDE SEQUENCE [LARGE SCALE GENOMIC DNA]</scope>
    <source>
        <strain evidence="1 2">DSM 6540</strain>
    </source>
</reference>
<name>F7NFU5_9FIRM</name>
<dbReference type="STRING" id="1009370.ALO_04643"/>
<dbReference type="eggNOG" id="ENOG5033726">
    <property type="taxonomic scope" value="Bacteria"/>
</dbReference>
<comment type="caution">
    <text evidence="1">The sequence shown here is derived from an EMBL/GenBank/DDBJ whole genome shotgun (WGS) entry which is preliminary data.</text>
</comment>
<evidence type="ECO:0000313" key="2">
    <source>
        <dbReference type="Proteomes" id="UP000003240"/>
    </source>
</evidence>
<proteinExistence type="predicted"/>
<dbReference type="EMBL" id="AFGF01000035">
    <property type="protein sequence ID" value="EGO65091.1"/>
    <property type="molecule type" value="Genomic_DNA"/>
</dbReference>
<keyword evidence="2" id="KW-1185">Reference proteome</keyword>
<sequence>MAYDSTKPVNTGYLADAPAELRENFRALKEDAIVNAGTVAGLTPGNQNGNIPVNNGTLNVNLNAERLNGKSAGEFAPAGWVPPVATTSSNGSMSNTDKQKLDGITAGAEPNQNAFSTILVGETTIQADSETDVLEIMAGEGIGIAPDSANDRVTIGIAKSGVTENQIAADAVTDAKIGSRTIADIAAADSEPGTLTAKLSQLGYMIKSITGKSNWYALPTMTLEAASNLFGMSGHAHTGEEGQGPRIDYTNITGTPASLPANGGNADTVDGKHANDFIQFRPDIHGINLEGIGIAAGDQPRIRLTIPSVNGIEMRMNNAGEAVFSQPANPGQLSPIRALSFIGNADTATRLATPRKIAGVDFDGSADIEIPVVAAPIYSQARTLSSLAFTATQNGIVSVEADCNSSRSIICAVNGVQILRIGSRDGTRIWCRQWFLVSAGDIVSCPANSANSWSAMFIPFS</sequence>
<gene>
    <name evidence="1" type="ORF">ALO_04643</name>
</gene>
<dbReference type="Proteomes" id="UP000003240">
    <property type="component" value="Unassembled WGS sequence"/>
</dbReference>
<dbReference type="AlphaFoldDB" id="F7NFU5"/>
<accession>F7NFU5</accession>